<dbReference type="EMBL" id="JACJIM010000007">
    <property type="protein sequence ID" value="MBA9065207.1"/>
    <property type="molecule type" value="Genomic_DNA"/>
</dbReference>
<evidence type="ECO:0000313" key="1">
    <source>
        <dbReference type="EMBL" id="MBA9065207.1"/>
    </source>
</evidence>
<dbReference type="Proteomes" id="UP000565455">
    <property type="component" value="Unassembled WGS sequence"/>
</dbReference>
<reference evidence="1 2" key="1">
    <citation type="submission" date="2020-08" db="EMBL/GenBank/DDBJ databases">
        <title>Genomic Encyclopedia of Type Strains, Phase IV (KMG-IV): sequencing the most valuable type-strain genomes for metagenomic binning, comparative biology and taxonomic classification.</title>
        <authorList>
            <person name="Goeker M."/>
        </authorList>
    </citation>
    <scope>NUCLEOTIDE SEQUENCE [LARGE SCALE GENOMIC DNA]</scope>
    <source>
        <strain evidence="1 2">DSM 5686</strain>
    </source>
</reference>
<comment type="caution">
    <text evidence="1">The sequence shown here is derived from an EMBL/GenBank/DDBJ whole genome shotgun (WGS) entry which is preliminary data.</text>
</comment>
<evidence type="ECO:0000313" key="2">
    <source>
        <dbReference type="Proteomes" id="UP000565455"/>
    </source>
</evidence>
<keyword evidence="2" id="KW-1185">Reference proteome</keyword>
<gene>
    <name evidence="1" type="ORF">GGQ91_004619</name>
</gene>
<sequence>MFAPTLTLALLLATGLVTSLGLLVRAEPSVPGIAPGRGLV</sequence>
<dbReference type="GeneID" id="96607354"/>
<dbReference type="RefSeq" id="WP_281375139.1">
    <property type="nucleotide sequence ID" value="NZ_CP155000.1"/>
</dbReference>
<accession>A0ABR6DGI5</accession>
<organism evidence="1 2">
    <name type="scientific">Methylobacterium fujisawaense</name>
    <dbReference type="NCBI Taxonomy" id="107400"/>
    <lineage>
        <taxon>Bacteria</taxon>
        <taxon>Pseudomonadati</taxon>
        <taxon>Pseudomonadota</taxon>
        <taxon>Alphaproteobacteria</taxon>
        <taxon>Hyphomicrobiales</taxon>
        <taxon>Methylobacteriaceae</taxon>
        <taxon>Methylobacterium</taxon>
    </lineage>
</organism>
<proteinExistence type="predicted"/>
<name>A0ABR6DGI5_9HYPH</name>
<protein>
    <submittedName>
        <fullName evidence="1">Uncharacterized protein</fullName>
    </submittedName>
</protein>